<dbReference type="AlphaFoldDB" id="A0A3N1D701"/>
<reference evidence="1 2" key="1">
    <citation type="submission" date="2018-11" db="EMBL/GenBank/DDBJ databases">
        <title>Sequencing the genomes of 1000 actinobacteria strains.</title>
        <authorList>
            <person name="Klenk H.-P."/>
        </authorList>
    </citation>
    <scope>NUCLEOTIDE SEQUENCE [LARGE SCALE GENOMIC DNA]</scope>
    <source>
        <strain evidence="1 2">DSM 44254</strain>
    </source>
</reference>
<accession>A0A3N1D701</accession>
<dbReference type="Proteomes" id="UP000272400">
    <property type="component" value="Unassembled WGS sequence"/>
</dbReference>
<keyword evidence="2" id="KW-1185">Reference proteome</keyword>
<evidence type="ECO:0008006" key="3">
    <source>
        <dbReference type="Google" id="ProtNLM"/>
    </source>
</evidence>
<comment type="caution">
    <text evidence="1">The sequence shown here is derived from an EMBL/GenBank/DDBJ whole genome shotgun (WGS) entry which is preliminary data.</text>
</comment>
<evidence type="ECO:0000313" key="1">
    <source>
        <dbReference type="EMBL" id="ROO89315.1"/>
    </source>
</evidence>
<proteinExistence type="predicted"/>
<dbReference type="EMBL" id="RJKE01000001">
    <property type="protein sequence ID" value="ROO89315.1"/>
    <property type="molecule type" value="Genomic_DNA"/>
</dbReference>
<name>A0A3N1D701_9ACTN</name>
<sequence length="207" mass="21127">MGPLAAPEGPEEELVPVLPPLRAVLPRLRGGTVVSVGGSAALGTALVAGAARGQEWAAVVGMPEFGVAAAVGMGADPDRLLLVDAPGERWAEVVAALVEGVRLVLVRPPARPAPTLARRLVTLARKNGCALVAAGEWEGAQVRLTVSDTSWQGLGQGHGRLLSRRVRVTAAGRGAAGRGDSAWLLLPGPDGRIASAPTPTRHLEVVA</sequence>
<dbReference type="OrthoDB" id="3873597at2"/>
<gene>
    <name evidence="1" type="ORF">EDD29_7004</name>
</gene>
<protein>
    <recommendedName>
        <fullName evidence="3">Protein RecA</fullName>
    </recommendedName>
</protein>
<organism evidence="1 2">
    <name type="scientific">Actinocorallia herbida</name>
    <dbReference type="NCBI Taxonomy" id="58109"/>
    <lineage>
        <taxon>Bacteria</taxon>
        <taxon>Bacillati</taxon>
        <taxon>Actinomycetota</taxon>
        <taxon>Actinomycetes</taxon>
        <taxon>Streptosporangiales</taxon>
        <taxon>Thermomonosporaceae</taxon>
        <taxon>Actinocorallia</taxon>
    </lineage>
</organism>
<evidence type="ECO:0000313" key="2">
    <source>
        <dbReference type="Proteomes" id="UP000272400"/>
    </source>
</evidence>